<keyword evidence="4" id="KW-1185">Reference proteome</keyword>
<proteinExistence type="predicted"/>
<dbReference type="Pfam" id="PF07486">
    <property type="entry name" value="Hydrolase_2"/>
    <property type="match status" value="1"/>
</dbReference>
<accession>W0EEQ3</accession>
<organism evidence="3 4">
    <name type="scientific">Desulfitobacterium metallireducens DSM 15288</name>
    <dbReference type="NCBI Taxonomy" id="871968"/>
    <lineage>
        <taxon>Bacteria</taxon>
        <taxon>Bacillati</taxon>
        <taxon>Bacillota</taxon>
        <taxon>Clostridia</taxon>
        <taxon>Eubacteriales</taxon>
        <taxon>Desulfitobacteriaceae</taxon>
        <taxon>Desulfitobacterium</taxon>
    </lineage>
</organism>
<feature type="compositionally biased region" description="Polar residues" evidence="1">
    <location>
        <begin position="104"/>
        <end position="121"/>
    </location>
</feature>
<feature type="region of interest" description="Disordered" evidence="1">
    <location>
        <begin position="104"/>
        <end position="125"/>
    </location>
</feature>
<dbReference type="InterPro" id="IPR042047">
    <property type="entry name" value="SleB_dom1"/>
</dbReference>
<feature type="domain" description="Cell wall hydrolase SleB" evidence="2">
    <location>
        <begin position="185"/>
        <end position="282"/>
    </location>
</feature>
<keyword evidence="3" id="KW-0378">Hydrolase</keyword>
<dbReference type="eggNOG" id="COG3773">
    <property type="taxonomic scope" value="Bacteria"/>
</dbReference>
<dbReference type="Proteomes" id="UP000010847">
    <property type="component" value="Chromosome"/>
</dbReference>
<protein>
    <submittedName>
        <fullName evidence="3">Cell wall hydrolase SleB</fullName>
    </submittedName>
</protein>
<gene>
    <name evidence="3" type="ORF">DESME_13945</name>
</gene>
<dbReference type="Gene3D" id="6.20.240.60">
    <property type="match status" value="1"/>
</dbReference>
<dbReference type="AlphaFoldDB" id="W0EEQ3"/>
<evidence type="ECO:0000259" key="2">
    <source>
        <dbReference type="Pfam" id="PF07486"/>
    </source>
</evidence>
<evidence type="ECO:0000256" key="1">
    <source>
        <dbReference type="SAM" id="MobiDB-lite"/>
    </source>
</evidence>
<dbReference type="EMBL" id="CP007032">
    <property type="protein sequence ID" value="AHF08008.1"/>
    <property type="molecule type" value="Genomic_DNA"/>
</dbReference>
<dbReference type="RefSeq" id="WP_006715736.1">
    <property type="nucleotide sequence ID" value="NZ_CP007032.1"/>
</dbReference>
<dbReference type="STRING" id="871968.DESME_13945"/>
<evidence type="ECO:0000313" key="3">
    <source>
        <dbReference type="EMBL" id="AHF08008.1"/>
    </source>
</evidence>
<reference evidence="3 4" key="1">
    <citation type="submission" date="2013-12" db="EMBL/GenBank/DDBJ databases">
        <authorList>
            <consortium name="DOE Joint Genome Institute"/>
            <person name="Smidt H."/>
            <person name="Huntemann M."/>
            <person name="Han J."/>
            <person name="Chen A."/>
            <person name="Kyrpides N."/>
            <person name="Mavromatis K."/>
            <person name="Markowitz V."/>
            <person name="Palaniappan K."/>
            <person name="Ivanova N."/>
            <person name="Schaumberg A."/>
            <person name="Pati A."/>
            <person name="Liolios K."/>
            <person name="Nordberg H.P."/>
            <person name="Cantor M.N."/>
            <person name="Hua S.X."/>
            <person name="Woyke T."/>
        </authorList>
    </citation>
    <scope>NUCLEOTIDE SEQUENCE [LARGE SCALE GENOMIC DNA]</scope>
    <source>
        <strain evidence="4">DSM 15288</strain>
    </source>
</reference>
<dbReference type="KEGG" id="dmt:DESME_13945"/>
<dbReference type="InterPro" id="IPR011105">
    <property type="entry name" value="Cell_wall_hydrolase_SleB"/>
</dbReference>
<evidence type="ECO:0000313" key="4">
    <source>
        <dbReference type="Proteomes" id="UP000010847"/>
    </source>
</evidence>
<sequence>MPHRRCRKSSAMFLCGVLVLFFWQSTIYPVSGQMGSERMEQLATKVEKPQKLKIQSQVPDQAQVNSLFSVLSQGLSLSSSQAQTVEGVITVEIMMEDSISQGSANVSENSLHLSRGQQTPERTLEESLKDHDAKKQNFLEQDAKKHVAQEYVVKEEKPEEKTPKVKVSQADIDLLARVIYAEARGENFEGQVAVGAVVLNRLEGSGFPKTLHGVVYQPGAFTAVIDKQIHLTPDEEAYRAAEAALAGEDPTGGALYYFNPRTATDRWIKSRAVIKQIGNHTFSI</sequence>
<dbReference type="GO" id="GO:0016787">
    <property type="term" value="F:hydrolase activity"/>
    <property type="evidence" value="ECO:0007669"/>
    <property type="project" value="UniProtKB-KW"/>
</dbReference>
<dbReference type="Gene3D" id="1.10.10.2520">
    <property type="entry name" value="Cell wall hydrolase SleB, domain 1"/>
    <property type="match status" value="1"/>
</dbReference>
<name>W0EEQ3_9FIRM</name>
<dbReference type="HOGENOM" id="CLU_053345_1_1_9"/>